<proteinExistence type="predicted"/>
<protein>
    <submittedName>
        <fullName evidence="1">Uncharacterized protein</fullName>
    </submittedName>
</protein>
<gene>
    <name evidence="1" type="ORF">HNQ51_002194</name>
</gene>
<evidence type="ECO:0000313" key="1">
    <source>
        <dbReference type="EMBL" id="MBB5204875.1"/>
    </source>
</evidence>
<sequence length="55" mass="5905">MIDLGRFTSGEAGAIQAVVGACMHKLAMLIYVAVRSGLSFDPRIAMPKLDFQGHI</sequence>
<dbReference type="Proteomes" id="UP000554837">
    <property type="component" value="Unassembled WGS sequence"/>
</dbReference>
<dbReference type="AlphaFoldDB" id="A0A840S3G2"/>
<evidence type="ECO:0000313" key="2">
    <source>
        <dbReference type="Proteomes" id="UP000554837"/>
    </source>
</evidence>
<accession>A0A840S3G2</accession>
<comment type="caution">
    <text evidence="1">The sequence shown here is derived from an EMBL/GenBank/DDBJ whole genome shotgun (WGS) entry which is preliminary data.</text>
</comment>
<dbReference type="PROSITE" id="PS51257">
    <property type="entry name" value="PROKAR_LIPOPROTEIN"/>
    <property type="match status" value="1"/>
</dbReference>
<reference evidence="1 2" key="1">
    <citation type="submission" date="2020-08" db="EMBL/GenBank/DDBJ databases">
        <title>Genomic Encyclopedia of Type Strains, Phase IV (KMG-IV): sequencing the most valuable type-strain genomes for metagenomic binning, comparative biology and taxonomic classification.</title>
        <authorList>
            <person name="Goeker M."/>
        </authorList>
    </citation>
    <scope>NUCLEOTIDE SEQUENCE [LARGE SCALE GENOMIC DNA]</scope>
    <source>
        <strain evidence="1 2">DSM 23958</strain>
    </source>
</reference>
<organism evidence="1 2">
    <name type="scientific">Inhella inkyongensis</name>
    <dbReference type="NCBI Taxonomy" id="392593"/>
    <lineage>
        <taxon>Bacteria</taxon>
        <taxon>Pseudomonadati</taxon>
        <taxon>Pseudomonadota</taxon>
        <taxon>Betaproteobacteria</taxon>
        <taxon>Burkholderiales</taxon>
        <taxon>Sphaerotilaceae</taxon>
        <taxon>Inhella</taxon>
    </lineage>
</organism>
<name>A0A840S3G2_9BURK</name>
<dbReference type="EMBL" id="JACHHO010000003">
    <property type="protein sequence ID" value="MBB5204875.1"/>
    <property type="molecule type" value="Genomic_DNA"/>
</dbReference>
<dbReference type="RefSeq" id="WP_175423465.1">
    <property type="nucleotide sequence ID" value="NZ_CP040709.1"/>
</dbReference>
<keyword evidence="2" id="KW-1185">Reference proteome</keyword>